<dbReference type="EMBL" id="CAJNNV010006029">
    <property type="protein sequence ID" value="CAE8592993.1"/>
    <property type="molecule type" value="Genomic_DNA"/>
</dbReference>
<feature type="compositionally biased region" description="Low complexity" evidence="1">
    <location>
        <begin position="28"/>
        <end position="70"/>
    </location>
</feature>
<evidence type="ECO:0000313" key="3">
    <source>
        <dbReference type="Proteomes" id="UP000654075"/>
    </source>
</evidence>
<gene>
    <name evidence="2" type="ORF">PGLA1383_LOCUS11608</name>
</gene>
<feature type="non-terminal residue" evidence="2">
    <location>
        <position position="1"/>
    </location>
</feature>
<evidence type="ECO:0000313" key="2">
    <source>
        <dbReference type="EMBL" id="CAE8592993.1"/>
    </source>
</evidence>
<proteinExistence type="predicted"/>
<accession>A0A813E2P4</accession>
<organism evidence="2 3">
    <name type="scientific">Polarella glacialis</name>
    <name type="common">Dinoflagellate</name>
    <dbReference type="NCBI Taxonomy" id="89957"/>
    <lineage>
        <taxon>Eukaryota</taxon>
        <taxon>Sar</taxon>
        <taxon>Alveolata</taxon>
        <taxon>Dinophyceae</taxon>
        <taxon>Suessiales</taxon>
        <taxon>Suessiaceae</taxon>
        <taxon>Polarella</taxon>
    </lineage>
</organism>
<feature type="region of interest" description="Disordered" evidence="1">
    <location>
        <begin position="12"/>
        <end position="70"/>
    </location>
</feature>
<sequence>SLAGCWKQCAARAGNPWQAVRTRKKDTNNNNNNNNNSNTNNNNNSNNSNNNNKNNNNNNNNNNDNKNSNNNICVGSRVSCSSSNGDHQASIRSSQPDRCPENNNNKNNNNDNNKNNNNRSSQPYQCSEQLNSLLALGPTATEAEVSSALQARLDRWRKNPRDATLMLGVLARKCLPEISVHVLSAMQAGRIEVNVYHCSAAI</sequence>
<feature type="region of interest" description="Disordered" evidence="1">
    <location>
        <begin position="84"/>
        <end position="123"/>
    </location>
</feature>
<evidence type="ECO:0000256" key="1">
    <source>
        <dbReference type="SAM" id="MobiDB-lite"/>
    </source>
</evidence>
<feature type="non-terminal residue" evidence="2">
    <location>
        <position position="202"/>
    </location>
</feature>
<protein>
    <submittedName>
        <fullName evidence="2">Uncharacterized protein</fullName>
    </submittedName>
</protein>
<feature type="compositionally biased region" description="Polar residues" evidence="1">
    <location>
        <begin position="84"/>
        <end position="96"/>
    </location>
</feature>
<dbReference type="Proteomes" id="UP000654075">
    <property type="component" value="Unassembled WGS sequence"/>
</dbReference>
<keyword evidence="3" id="KW-1185">Reference proteome</keyword>
<reference evidence="2" key="1">
    <citation type="submission" date="2021-02" db="EMBL/GenBank/DDBJ databases">
        <authorList>
            <person name="Dougan E. K."/>
            <person name="Rhodes N."/>
            <person name="Thang M."/>
            <person name="Chan C."/>
        </authorList>
    </citation>
    <scope>NUCLEOTIDE SEQUENCE</scope>
</reference>
<comment type="caution">
    <text evidence="2">The sequence shown here is derived from an EMBL/GenBank/DDBJ whole genome shotgun (WGS) entry which is preliminary data.</text>
</comment>
<name>A0A813E2P4_POLGL</name>
<dbReference type="AlphaFoldDB" id="A0A813E2P4"/>
<feature type="compositionally biased region" description="Low complexity" evidence="1">
    <location>
        <begin position="102"/>
        <end position="118"/>
    </location>
</feature>